<dbReference type="GO" id="GO:0007623">
    <property type="term" value="P:circadian rhythm"/>
    <property type="evidence" value="ECO:0007669"/>
    <property type="project" value="UniProtKB-ARBA"/>
</dbReference>
<dbReference type="Gene3D" id="3.15.10.30">
    <property type="entry name" value="Haemolymph juvenile hormone binding protein"/>
    <property type="match status" value="1"/>
</dbReference>
<proteinExistence type="inferred from homology"/>
<dbReference type="AlphaFoldDB" id="A0A7R9AMB9"/>
<evidence type="ECO:0000313" key="4">
    <source>
        <dbReference type="EMBL" id="CAD7256793.1"/>
    </source>
</evidence>
<dbReference type="InterPro" id="IPR038606">
    <property type="entry name" value="To_sf"/>
</dbReference>
<name>A0A7R9AMB9_TIMSH</name>
<keyword evidence="1" id="KW-0732">Signal</keyword>
<dbReference type="FunFam" id="3.15.10.30:FF:000001">
    <property type="entry name" value="Takeout-like protein 1"/>
    <property type="match status" value="1"/>
</dbReference>
<comment type="similarity">
    <text evidence="3">Belongs to the TO family.</text>
</comment>
<gene>
    <name evidence="4" type="ORF">TSIB3V08_LOCUS1068</name>
</gene>
<dbReference type="GO" id="GO:0005615">
    <property type="term" value="C:extracellular space"/>
    <property type="evidence" value="ECO:0007669"/>
    <property type="project" value="TreeGrafter"/>
</dbReference>
<dbReference type="SMART" id="SM00700">
    <property type="entry name" value="JHBP"/>
    <property type="match status" value="1"/>
</dbReference>
<dbReference type="EMBL" id="OC000289">
    <property type="protein sequence ID" value="CAD7256793.1"/>
    <property type="molecule type" value="Genomic_DNA"/>
</dbReference>
<evidence type="ECO:0000256" key="1">
    <source>
        <dbReference type="ARBA" id="ARBA00022729"/>
    </source>
</evidence>
<dbReference type="PANTHER" id="PTHR11008">
    <property type="entry name" value="PROTEIN TAKEOUT-LIKE PROTEIN"/>
    <property type="match status" value="1"/>
</dbReference>
<keyword evidence="2" id="KW-0090">Biological rhythms</keyword>
<dbReference type="PANTHER" id="PTHR11008:SF32">
    <property type="entry name" value="CIRCADIAN CLOCK-CONTROLLED PROTEIN DAYWAKE-RELATED"/>
    <property type="match status" value="1"/>
</dbReference>
<sequence length="385" mass="42460">MVSTTIPINCVLASYITPCKNDANLNACAKESANKAIPYFINGDRKYNIPNLVPLIISELKIDQEGNQAIGFNFIAKNATVFGINTAEVDEVKIDLKSGHVEYHLLFPRIEIECDYDVKGKILLLPISGHGSGNITITNVKVKYYFTLKIDQRTDGKNYSTPVNSTLDFELINGGRVYITLTNLFNGDKLLGDNMNQVLNDNWEALVKDVGPALAEAIGEAFRQILAGIFNLVCANALVVLSSTAEDGEIEVRISRVFNRYVRSTARFVMIPSSKHVLSHSQRAIGLSHDGLIPTLFPRRFLDGWRWRHCSTTKKDKETLTRTVSHKDGGYRAFSVVALVSWCKVMSESSSSCSSLQPLVVGSLDISPAVSDALTSGNFWAYGNQ</sequence>
<evidence type="ECO:0000256" key="3">
    <source>
        <dbReference type="ARBA" id="ARBA00060902"/>
    </source>
</evidence>
<dbReference type="Pfam" id="PF06585">
    <property type="entry name" value="JHBP"/>
    <property type="match status" value="1"/>
</dbReference>
<organism evidence="4">
    <name type="scientific">Timema shepardi</name>
    <name type="common">Walking stick</name>
    <dbReference type="NCBI Taxonomy" id="629360"/>
    <lineage>
        <taxon>Eukaryota</taxon>
        <taxon>Metazoa</taxon>
        <taxon>Ecdysozoa</taxon>
        <taxon>Arthropoda</taxon>
        <taxon>Hexapoda</taxon>
        <taxon>Insecta</taxon>
        <taxon>Pterygota</taxon>
        <taxon>Neoptera</taxon>
        <taxon>Polyneoptera</taxon>
        <taxon>Phasmatodea</taxon>
        <taxon>Timematodea</taxon>
        <taxon>Timematoidea</taxon>
        <taxon>Timematidae</taxon>
        <taxon>Timema</taxon>
    </lineage>
</organism>
<dbReference type="InterPro" id="IPR010562">
    <property type="entry name" value="Haemolymph_juvenile_hormone-bd"/>
</dbReference>
<reference evidence="4" key="1">
    <citation type="submission" date="2020-11" db="EMBL/GenBank/DDBJ databases">
        <authorList>
            <person name="Tran Van P."/>
        </authorList>
    </citation>
    <scope>NUCLEOTIDE SEQUENCE</scope>
</reference>
<accession>A0A7R9AMB9</accession>
<evidence type="ECO:0000256" key="2">
    <source>
        <dbReference type="ARBA" id="ARBA00023108"/>
    </source>
</evidence>
<protein>
    <submittedName>
        <fullName evidence="4">Uncharacterized protein</fullName>
    </submittedName>
</protein>